<keyword evidence="2" id="KW-1133">Transmembrane helix</keyword>
<protein>
    <submittedName>
        <fullName evidence="3">Myc target protein 1 homolog</fullName>
    </submittedName>
</protein>
<dbReference type="PANTHER" id="PTHR14869">
    <property type="entry name" value="MYC TARGET PROTEIN 1"/>
    <property type="match status" value="1"/>
</dbReference>
<evidence type="ECO:0000313" key="4">
    <source>
        <dbReference type="Proteomes" id="UP001178508"/>
    </source>
</evidence>
<proteinExistence type="predicted"/>
<dbReference type="InterPro" id="IPR029180">
    <property type="entry name" value="Myc_target_1"/>
</dbReference>
<organism evidence="3 4">
    <name type="scientific">Xyrichtys novacula</name>
    <name type="common">Pearly razorfish</name>
    <name type="synonym">Hemipteronotus novacula</name>
    <dbReference type="NCBI Taxonomy" id="13765"/>
    <lineage>
        <taxon>Eukaryota</taxon>
        <taxon>Metazoa</taxon>
        <taxon>Chordata</taxon>
        <taxon>Craniata</taxon>
        <taxon>Vertebrata</taxon>
        <taxon>Euteleostomi</taxon>
        <taxon>Actinopterygii</taxon>
        <taxon>Neopterygii</taxon>
        <taxon>Teleostei</taxon>
        <taxon>Neoteleostei</taxon>
        <taxon>Acanthomorphata</taxon>
        <taxon>Eupercaria</taxon>
        <taxon>Labriformes</taxon>
        <taxon>Labridae</taxon>
        <taxon>Xyrichtys</taxon>
    </lineage>
</organism>
<dbReference type="Pfam" id="PF15179">
    <property type="entry name" value="Myc_target_1"/>
    <property type="match status" value="1"/>
</dbReference>
<evidence type="ECO:0000256" key="2">
    <source>
        <dbReference type="SAM" id="Phobius"/>
    </source>
</evidence>
<dbReference type="Proteomes" id="UP001178508">
    <property type="component" value="Chromosome 15"/>
</dbReference>
<evidence type="ECO:0000256" key="1">
    <source>
        <dbReference type="SAM" id="MobiDB-lite"/>
    </source>
</evidence>
<keyword evidence="2" id="KW-0472">Membrane</keyword>
<feature type="region of interest" description="Disordered" evidence="1">
    <location>
        <begin position="146"/>
        <end position="169"/>
    </location>
</feature>
<reference evidence="3" key="1">
    <citation type="submission" date="2023-08" db="EMBL/GenBank/DDBJ databases">
        <authorList>
            <person name="Alioto T."/>
            <person name="Alioto T."/>
            <person name="Gomez Garrido J."/>
        </authorList>
    </citation>
    <scope>NUCLEOTIDE SEQUENCE</scope>
</reference>
<evidence type="ECO:0000313" key="3">
    <source>
        <dbReference type="EMBL" id="CAJ1074484.1"/>
    </source>
</evidence>
<feature type="transmembrane region" description="Helical" evidence="2">
    <location>
        <begin position="66"/>
        <end position="89"/>
    </location>
</feature>
<keyword evidence="2" id="KW-0812">Transmembrane</keyword>
<gene>
    <name evidence="3" type="ORF">XNOV1_A012168</name>
</gene>
<sequence length="228" mass="25111">MTAKFPPYRPLWWERKKQRVCLGKAQYSSECSETANITGAYGGIMAQNETHPILEILKSFNQGDMILAFCLSILVGLLLGALVYVLLTWASRRQATARITRRCKKRSSRSQNPSGGQMGLYRSTFLSVYRQPSLEPVGPLGLKPGIETSTFRPVPKRSRASLEGMGEDTQANMVEDTAASTSSDSASLVPNKRNSFWLGNNGLKGFLPSQTPPPAYDSVIHAFEETCT</sequence>
<dbReference type="PANTHER" id="PTHR14869:SF0">
    <property type="entry name" value="MYC TARGET PROTEIN 1"/>
    <property type="match status" value="1"/>
</dbReference>
<dbReference type="AlphaFoldDB" id="A0AAV1GPB4"/>
<name>A0AAV1GPB4_XYRNO</name>
<dbReference type="GO" id="GO:0005654">
    <property type="term" value="C:nucleoplasm"/>
    <property type="evidence" value="ECO:0007669"/>
    <property type="project" value="TreeGrafter"/>
</dbReference>
<keyword evidence="4" id="KW-1185">Reference proteome</keyword>
<accession>A0AAV1GPB4</accession>
<dbReference type="EMBL" id="OY660878">
    <property type="protein sequence ID" value="CAJ1074484.1"/>
    <property type="molecule type" value="Genomic_DNA"/>
</dbReference>